<dbReference type="AlphaFoldDB" id="A0A1H6VQ95"/>
<evidence type="ECO:0000313" key="3">
    <source>
        <dbReference type="Proteomes" id="UP000198707"/>
    </source>
</evidence>
<protein>
    <submittedName>
        <fullName evidence="2">Uncharacterized protein</fullName>
    </submittedName>
</protein>
<accession>A0A1H6VQ95</accession>
<feature type="compositionally biased region" description="Basic and acidic residues" evidence="1">
    <location>
        <begin position="362"/>
        <end position="372"/>
    </location>
</feature>
<reference evidence="3" key="1">
    <citation type="submission" date="2016-10" db="EMBL/GenBank/DDBJ databases">
        <authorList>
            <person name="Varghese N."/>
            <person name="Submissions S."/>
        </authorList>
    </citation>
    <scope>NUCLEOTIDE SEQUENCE [LARGE SCALE GENOMIC DNA]</scope>
    <source>
        <strain evidence="3">CGMCC 4.7038</strain>
    </source>
</reference>
<evidence type="ECO:0000256" key="1">
    <source>
        <dbReference type="SAM" id="MobiDB-lite"/>
    </source>
</evidence>
<keyword evidence="3" id="KW-1185">Reference proteome</keyword>
<gene>
    <name evidence="2" type="ORF">SAMN05443287_102637</name>
</gene>
<sequence length="384" mass="42763">MRPAESQAPVEQQPFCFFLSHAHPPTVDRRVELDYYERAVFEDLSRAVAARPREQDDVHVGLFRPCAESSTDAGRIERVLATVAVFVALRSECYDTDETATAEQAVFLRQPAATHPRAPRHRLLPVLWEVPPGGAAWATRDAARTLLPDVPQYAETGLAALSRRHWDRAAYERVLAFLGDWIVELAEGRHTVVDTRWPEPPPRAARPAFVIATLAVPQASGSGDGGRPAAGDLRDDRLREVAVQVAECVNRSRFDVRTVDVSRGPGRLGERPGVLLVDERNLGTPEGRSRVRQLLGSVPDWMQPLLVPTGGEPVRVPAEDVWGARPARPAARHRLPRPRIMTEPDDPLAVITAAIDRATRHFDDEHLVERRYPPRPRSNSHPEE</sequence>
<name>A0A1H6VQ95_9ACTN</name>
<organism evidence="2 3">
    <name type="scientific">Micromonospora phaseoli</name>
    <dbReference type="NCBI Taxonomy" id="1144548"/>
    <lineage>
        <taxon>Bacteria</taxon>
        <taxon>Bacillati</taxon>
        <taxon>Actinomycetota</taxon>
        <taxon>Actinomycetes</taxon>
        <taxon>Micromonosporales</taxon>
        <taxon>Micromonosporaceae</taxon>
        <taxon>Micromonospora</taxon>
    </lineage>
</organism>
<feature type="region of interest" description="Disordered" evidence="1">
    <location>
        <begin position="362"/>
        <end position="384"/>
    </location>
</feature>
<dbReference type="EMBL" id="FNYV01000002">
    <property type="protein sequence ID" value="SEJ02412.1"/>
    <property type="molecule type" value="Genomic_DNA"/>
</dbReference>
<proteinExistence type="predicted"/>
<dbReference type="STRING" id="1144548.SAMN05443287_102637"/>
<evidence type="ECO:0000313" key="2">
    <source>
        <dbReference type="EMBL" id="SEJ02412.1"/>
    </source>
</evidence>
<dbReference type="Proteomes" id="UP000198707">
    <property type="component" value="Unassembled WGS sequence"/>
</dbReference>